<comment type="function">
    <text evidence="6">Mechanosensitive channel that participates in the regulation of osmotic pressure changes within the cell, opening in response to stretch forces in the membrane lipid bilayer, without the need for other proteins. Contributes to normal resistance to hypoosmotic shock. Forms an ion channel of 1.0 nanosiemens conductance with a slight preference for anions.</text>
</comment>
<comment type="caution">
    <text evidence="8">The sequence shown here is derived from an EMBL/GenBank/DDBJ whole genome shotgun (WGS) entry which is preliminary data.</text>
</comment>
<evidence type="ECO:0000256" key="3">
    <source>
        <dbReference type="ARBA" id="ARBA00022692"/>
    </source>
</evidence>
<dbReference type="InterPro" id="IPR006685">
    <property type="entry name" value="MscS_channel_2nd"/>
</dbReference>
<comment type="subunit">
    <text evidence="6">Homoheptamer.</text>
</comment>
<dbReference type="InterPro" id="IPR018490">
    <property type="entry name" value="cNMP-bd_dom_sf"/>
</dbReference>
<dbReference type="PRINTS" id="PR00103">
    <property type="entry name" value="CAMPKINASE"/>
</dbReference>
<feature type="domain" description="Cyclic nucleotide-binding" evidence="7">
    <location>
        <begin position="315"/>
        <end position="435"/>
    </location>
</feature>
<dbReference type="Gene3D" id="1.10.287.1260">
    <property type="match status" value="1"/>
</dbReference>
<dbReference type="Proteomes" id="UP000632498">
    <property type="component" value="Unassembled WGS sequence"/>
</dbReference>
<dbReference type="RefSeq" id="WP_188666400.1">
    <property type="nucleotide sequence ID" value="NZ_BMHV01000025.1"/>
</dbReference>
<keyword evidence="5 6" id="KW-0472">Membrane</keyword>
<keyword evidence="6" id="KW-0997">Cell inner membrane</keyword>
<dbReference type="SUPFAM" id="SSF82689">
    <property type="entry name" value="Mechanosensitive channel protein MscS (YggB), C-terminal domain"/>
    <property type="match status" value="1"/>
</dbReference>
<keyword evidence="6" id="KW-0406">Ion transport</keyword>
<dbReference type="GO" id="GO:0005886">
    <property type="term" value="C:plasma membrane"/>
    <property type="evidence" value="ECO:0007669"/>
    <property type="project" value="UniProtKB-SubCell"/>
</dbReference>
<proteinExistence type="inferred from homology"/>
<dbReference type="GO" id="GO:0008381">
    <property type="term" value="F:mechanosensitive monoatomic ion channel activity"/>
    <property type="evidence" value="ECO:0007669"/>
    <property type="project" value="InterPro"/>
</dbReference>
<feature type="transmembrane region" description="Helical" evidence="6">
    <location>
        <begin position="27"/>
        <end position="48"/>
    </location>
</feature>
<dbReference type="InterPro" id="IPR014710">
    <property type="entry name" value="RmlC-like_jellyroll"/>
</dbReference>
<dbReference type="InterPro" id="IPR018488">
    <property type="entry name" value="cNMP-bd_CS"/>
</dbReference>
<evidence type="ECO:0000256" key="1">
    <source>
        <dbReference type="ARBA" id="ARBA00004651"/>
    </source>
</evidence>
<dbReference type="SMART" id="SM00100">
    <property type="entry name" value="cNMP"/>
    <property type="match status" value="1"/>
</dbReference>
<dbReference type="CDD" id="cd00038">
    <property type="entry name" value="CAP_ED"/>
    <property type="match status" value="1"/>
</dbReference>
<keyword evidence="3 6" id="KW-0812">Transmembrane</keyword>
<evidence type="ECO:0000256" key="5">
    <source>
        <dbReference type="ARBA" id="ARBA00023136"/>
    </source>
</evidence>
<dbReference type="PROSITE" id="PS50042">
    <property type="entry name" value="CNMP_BINDING_3"/>
    <property type="match status" value="1"/>
</dbReference>
<dbReference type="AlphaFoldDB" id="A0A917C517"/>
<reference evidence="8" key="2">
    <citation type="submission" date="2020-09" db="EMBL/GenBank/DDBJ databases">
        <authorList>
            <person name="Sun Q."/>
            <person name="Zhou Y."/>
        </authorList>
    </citation>
    <scope>NUCLEOTIDE SEQUENCE</scope>
    <source>
        <strain evidence="8">CGMCC 1.15254</strain>
    </source>
</reference>
<feature type="transmembrane region" description="Helical" evidence="6">
    <location>
        <begin position="68"/>
        <end position="90"/>
    </location>
</feature>
<comment type="caution">
    <text evidence="6">Lacks conserved residue(s) required for the propagation of feature annotation.</text>
</comment>
<dbReference type="InterPro" id="IPR010920">
    <property type="entry name" value="LSM_dom_sf"/>
</dbReference>
<evidence type="ECO:0000259" key="7">
    <source>
        <dbReference type="PROSITE" id="PS50042"/>
    </source>
</evidence>
<gene>
    <name evidence="8" type="ORF">GCM10011332_28120</name>
</gene>
<evidence type="ECO:0000256" key="2">
    <source>
        <dbReference type="ARBA" id="ARBA00022475"/>
    </source>
</evidence>
<evidence type="ECO:0000313" key="8">
    <source>
        <dbReference type="EMBL" id="GGF72531.1"/>
    </source>
</evidence>
<name>A0A917C517_9PROT</name>
<keyword evidence="6" id="KW-0407">Ion channel</keyword>
<dbReference type="EMBL" id="BMHV01000025">
    <property type="protein sequence ID" value="GGF72531.1"/>
    <property type="molecule type" value="Genomic_DNA"/>
</dbReference>
<dbReference type="InterPro" id="IPR023408">
    <property type="entry name" value="MscS_beta-dom_sf"/>
</dbReference>
<dbReference type="PROSITE" id="PS00888">
    <property type="entry name" value="CNMP_BINDING_1"/>
    <property type="match status" value="1"/>
</dbReference>
<comment type="subcellular location">
    <subcellularLocation>
        <location evidence="6">Cell inner membrane</location>
        <topology evidence="6">Multi-pass membrane protein</topology>
    </subcellularLocation>
    <subcellularLocation>
        <location evidence="1">Cell membrane</location>
        <topology evidence="1">Multi-pass membrane protein</topology>
    </subcellularLocation>
</comment>
<keyword evidence="4 6" id="KW-1133">Transmembrane helix</keyword>
<protein>
    <recommendedName>
        <fullName evidence="6">Small-conductance mechanosensitive channel</fullName>
    </recommendedName>
</protein>
<keyword evidence="6" id="KW-0813">Transport</keyword>
<dbReference type="SUPFAM" id="SSF50182">
    <property type="entry name" value="Sm-like ribonucleoproteins"/>
    <property type="match status" value="1"/>
</dbReference>
<dbReference type="InterPro" id="IPR000595">
    <property type="entry name" value="cNMP-bd_dom"/>
</dbReference>
<accession>A0A917C517</accession>
<dbReference type="PANTHER" id="PTHR30221">
    <property type="entry name" value="SMALL-CONDUCTANCE MECHANOSENSITIVE CHANNEL"/>
    <property type="match status" value="1"/>
</dbReference>
<dbReference type="InterPro" id="IPR045275">
    <property type="entry name" value="MscS_archaea/bacteria_type"/>
</dbReference>
<dbReference type="PROSITE" id="PS00889">
    <property type="entry name" value="CNMP_BINDING_2"/>
    <property type="match status" value="1"/>
</dbReference>
<dbReference type="Pfam" id="PF00924">
    <property type="entry name" value="MS_channel_2nd"/>
    <property type="match status" value="1"/>
</dbReference>
<keyword evidence="9" id="KW-1185">Reference proteome</keyword>
<comment type="similarity">
    <text evidence="6">Belongs to the MscS (TC 1.A.23) family.</text>
</comment>
<dbReference type="InterPro" id="IPR011066">
    <property type="entry name" value="MscS_channel_C_sf"/>
</dbReference>
<dbReference type="Gene3D" id="2.30.30.60">
    <property type="match status" value="1"/>
</dbReference>
<dbReference type="SUPFAM" id="SSF51206">
    <property type="entry name" value="cAMP-binding domain-like"/>
    <property type="match status" value="1"/>
</dbReference>
<evidence type="ECO:0000313" key="9">
    <source>
        <dbReference type="Proteomes" id="UP000632498"/>
    </source>
</evidence>
<dbReference type="PANTHER" id="PTHR30221:SF1">
    <property type="entry name" value="SMALL-CONDUCTANCE MECHANOSENSITIVE CHANNEL"/>
    <property type="match status" value="1"/>
</dbReference>
<dbReference type="Gene3D" id="3.30.70.100">
    <property type="match status" value="1"/>
</dbReference>
<sequence>MIVLIFTISQIDLILSELGLTQDWQVFAVRTLSTLAWIIGALLVIRIARIVLWEGIVTRASGMAPPRLIVQLGNIVIVFLAVSGAAAFVFGQSITGFWTASGAIGIVVGFALRNLILDTFSGLAIHMERPFKVGQWINVHTRFGEYKGRVEETNWRTTRLWTTGRNIIIIPNSFITTTILSNYSMGGLGEVSRFELVFTLDFSVPTERAIRVLTAAVQASIGDKGPLPKPAPKVRANNITPYGVEYKIRYYIDPDFVTTAKARNTIITHVMEHLNHAGLTLSYPKRDVYFTRMPWRQKSWAYPKDLVGQIQKISLFEFLELDDLEYIAQGVKVRNYKAKDTIVHQGEHGDSMFILAEGLLEVLVERENGELLKVADLAPGTFFGEKSLLSGDQRSATIICVTDTVVCEITKPVMAQLFERSPEVAEQLSKAIAIRDLQNQSALSEDKEDSSPEMIEKETGLFLEKIKTFFSIRSLKKA</sequence>
<evidence type="ECO:0000256" key="6">
    <source>
        <dbReference type="RuleBase" id="RU369025"/>
    </source>
</evidence>
<organism evidence="8 9">
    <name type="scientific">Terasakiella brassicae</name>
    <dbReference type="NCBI Taxonomy" id="1634917"/>
    <lineage>
        <taxon>Bacteria</taxon>
        <taxon>Pseudomonadati</taxon>
        <taxon>Pseudomonadota</taxon>
        <taxon>Alphaproteobacteria</taxon>
        <taxon>Rhodospirillales</taxon>
        <taxon>Terasakiellaceae</taxon>
        <taxon>Terasakiella</taxon>
    </lineage>
</organism>
<keyword evidence="2" id="KW-1003">Cell membrane</keyword>
<dbReference type="Pfam" id="PF00027">
    <property type="entry name" value="cNMP_binding"/>
    <property type="match status" value="1"/>
</dbReference>
<evidence type="ECO:0000256" key="4">
    <source>
        <dbReference type="ARBA" id="ARBA00022989"/>
    </source>
</evidence>
<feature type="transmembrane region" description="Helical" evidence="6">
    <location>
        <begin position="96"/>
        <end position="117"/>
    </location>
</feature>
<reference evidence="8" key="1">
    <citation type="journal article" date="2014" name="Int. J. Syst. Evol. Microbiol.">
        <title>Complete genome sequence of Corynebacterium casei LMG S-19264T (=DSM 44701T), isolated from a smear-ripened cheese.</title>
        <authorList>
            <consortium name="US DOE Joint Genome Institute (JGI-PGF)"/>
            <person name="Walter F."/>
            <person name="Albersmeier A."/>
            <person name="Kalinowski J."/>
            <person name="Ruckert C."/>
        </authorList>
    </citation>
    <scope>NUCLEOTIDE SEQUENCE</scope>
    <source>
        <strain evidence="8">CGMCC 1.15254</strain>
    </source>
</reference>
<dbReference type="Gene3D" id="2.60.120.10">
    <property type="entry name" value="Jelly Rolls"/>
    <property type="match status" value="1"/>
</dbReference>